<evidence type="ECO:0000313" key="2">
    <source>
        <dbReference type="Proteomes" id="UP000825729"/>
    </source>
</evidence>
<dbReference type="Gene3D" id="3.30.420.40">
    <property type="match status" value="1"/>
</dbReference>
<accession>A0AAV7EP96</accession>
<name>A0AAV7EP96_ARIFI</name>
<proteinExistence type="predicted"/>
<organism evidence="1 2">
    <name type="scientific">Aristolochia fimbriata</name>
    <name type="common">White veined hardy Dutchman's pipe vine</name>
    <dbReference type="NCBI Taxonomy" id="158543"/>
    <lineage>
        <taxon>Eukaryota</taxon>
        <taxon>Viridiplantae</taxon>
        <taxon>Streptophyta</taxon>
        <taxon>Embryophyta</taxon>
        <taxon>Tracheophyta</taxon>
        <taxon>Spermatophyta</taxon>
        <taxon>Magnoliopsida</taxon>
        <taxon>Magnoliidae</taxon>
        <taxon>Piperales</taxon>
        <taxon>Aristolochiaceae</taxon>
        <taxon>Aristolochia</taxon>
    </lineage>
</organism>
<gene>
    <name evidence="1" type="ORF">H6P81_010389</name>
</gene>
<sequence length="106" mass="11465">MIGVVVDVGDGATHVVPVVDGYIIVTSIKSIPIAGKDVTLFIQQLLRERGEHVPAEDSFEVARKVKQMYCYTCSDIVKICSTELLSSASMAARGGNLYWTDIACIS</sequence>
<dbReference type="InterPro" id="IPR043129">
    <property type="entry name" value="ATPase_NBD"/>
</dbReference>
<dbReference type="Gene3D" id="3.90.640.10">
    <property type="entry name" value="Actin, Chain A, domain 4"/>
    <property type="match status" value="1"/>
</dbReference>
<keyword evidence="2" id="KW-1185">Reference proteome</keyword>
<dbReference type="PANTHER" id="PTHR11937">
    <property type="entry name" value="ACTIN"/>
    <property type="match status" value="1"/>
</dbReference>
<evidence type="ECO:0000313" key="1">
    <source>
        <dbReference type="EMBL" id="KAG9450424.1"/>
    </source>
</evidence>
<dbReference type="SUPFAM" id="SSF53067">
    <property type="entry name" value="Actin-like ATPase domain"/>
    <property type="match status" value="1"/>
</dbReference>
<dbReference type="EMBL" id="JAINDJ010000004">
    <property type="protein sequence ID" value="KAG9450424.1"/>
    <property type="molecule type" value="Genomic_DNA"/>
</dbReference>
<reference evidence="1 2" key="1">
    <citation type="submission" date="2021-07" db="EMBL/GenBank/DDBJ databases">
        <title>The Aristolochia fimbriata genome: insights into angiosperm evolution, floral development and chemical biosynthesis.</title>
        <authorList>
            <person name="Jiao Y."/>
        </authorList>
    </citation>
    <scope>NUCLEOTIDE SEQUENCE [LARGE SCALE GENOMIC DNA]</scope>
    <source>
        <strain evidence="1">IBCAS-2021</strain>
        <tissue evidence="1">Leaf</tissue>
    </source>
</reference>
<dbReference type="InterPro" id="IPR004000">
    <property type="entry name" value="Actin"/>
</dbReference>
<dbReference type="AlphaFoldDB" id="A0AAV7EP96"/>
<evidence type="ECO:0008006" key="3">
    <source>
        <dbReference type="Google" id="ProtNLM"/>
    </source>
</evidence>
<protein>
    <recommendedName>
        <fullName evidence="3">Actin</fullName>
    </recommendedName>
</protein>
<dbReference type="Pfam" id="PF00022">
    <property type="entry name" value="Actin"/>
    <property type="match status" value="1"/>
</dbReference>
<comment type="caution">
    <text evidence="1">The sequence shown here is derived from an EMBL/GenBank/DDBJ whole genome shotgun (WGS) entry which is preliminary data.</text>
</comment>
<dbReference type="Proteomes" id="UP000825729">
    <property type="component" value="Unassembled WGS sequence"/>
</dbReference>